<comment type="caution">
    <text evidence="1">The sequence shown here is derived from an EMBL/GenBank/DDBJ whole genome shotgun (WGS) entry which is preliminary data.</text>
</comment>
<reference evidence="1 2" key="1">
    <citation type="submission" date="2021-03" db="EMBL/GenBank/DDBJ databases">
        <title>Genomic Encyclopedia of Type Strains, Phase IV (KMG-IV): sequencing the most valuable type-strain genomes for metagenomic binning, comparative biology and taxonomic classification.</title>
        <authorList>
            <person name="Goeker M."/>
        </authorList>
    </citation>
    <scope>NUCLEOTIDE SEQUENCE [LARGE SCALE GENOMIC DNA]</scope>
    <source>
        <strain evidence="1 2">DSM 41954</strain>
    </source>
</reference>
<accession>A0ABS4MWT0</accession>
<gene>
    <name evidence="1" type="ORF">J2Z30_005202</name>
</gene>
<evidence type="ECO:0000313" key="2">
    <source>
        <dbReference type="Proteomes" id="UP000756710"/>
    </source>
</evidence>
<name>A0ABS4MWT0_9ACTN</name>
<keyword evidence="2" id="KW-1185">Reference proteome</keyword>
<dbReference type="Proteomes" id="UP000756710">
    <property type="component" value="Unassembled WGS sequence"/>
</dbReference>
<sequence length="93" mass="9308">MAPPIVGTARATWAGVQPPCSATSSTAVMVASSLCAVVPGGMGGQPSRLTKAVLAGELAARERAPRQHGQVEGARLGEEFAAGGARQQVVAQL</sequence>
<evidence type="ECO:0000313" key="1">
    <source>
        <dbReference type="EMBL" id="MBP2064179.1"/>
    </source>
</evidence>
<organism evidence="1 2">
    <name type="scientific">Streptomyces iranensis</name>
    <dbReference type="NCBI Taxonomy" id="576784"/>
    <lineage>
        <taxon>Bacteria</taxon>
        <taxon>Bacillati</taxon>
        <taxon>Actinomycetota</taxon>
        <taxon>Actinomycetes</taxon>
        <taxon>Kitasatosporales</taxon>
        <taxon>Streptomycetaceae</taxon>
        <taxon>Streptomyces</taxon>
        <taxon>Streptomyces violaceusniger group</taxon>
    </lineage>
</organism>
<proteinExistence type="predicted"/>
<dbReference type="EMBL" id="JAGGLR010000014">
    <property type="protein sequence ID" value="MBP2064179.1"/>
    <property type="molecule type" value="Genomic_DNA"/>
</dbReference>
<protein>
    <submittedName>
        <fullName evidence="1">Uncharacterized protein</fullName>
    </submittedName>
</protein>